<dbReference type="InterPro" id="IPR004360">
    <property type="entry name" value="Glyas_Fos-R_dOase_dom"/>
</dbReference>
<dbReference type="Pfam" id="PF00903">
    <property type="entry name" value="Glyoxalase"/>
    <property type="match status" value="1"/>
</dbReference>
<proteinExistence type="predicted"/>
<dbReference type="SUPFAM" id="SSF54593">
    <property type="entry name" value="Glyoxalase/Bleomycin resistance protein/Dihydroxybiphenyl dioxygenase"/>
    <property type="match status" value="1"/>
</dbReference>
<comment type="caution">
    <text evidence="2">The sequence shown here is derived from an EMBL/GenBank/DDBJ whole genome shotgun (WGS) entry which is preliminary data.</text>
</comment>
<keyword evidence="2" id="KW-0456">Lyase</keyword>
<name>A0ABS0XS99_9SPHN</name>
<dbReference type="GO" id="GO:0016829">
    <property type="term" value="F:lyase activity"/>
    <property type="evidence" value="ECO:0007669"/>
    <property type="project" value="UniProtKB-KW"/>
</dbReference>
<keyword evidence="3" id="KW-1185">Reference proteome</keyword>
<dbReference type="Proteomes" id="UP000640426">
    <property type="component" value="Unassembled WGS sequence"/>
</dbReference>
<dbReference type="PANTHER" id="PTHR36503">
    <property type="entry name" value="BLR2520 PROTEIN"/>
    <property type="match status" value="1"/>
</dbReference>
<accession>A0ABS0XS99</accession>
<evidence type="ECO:0000313" key="3">
    <source>
        <dbReference type="Proteomes" id="UP000640426"/>
    </source>
</evidence>
<gene>
    <name evidence="2" type="ORF">JAO74_14050</name>
</gene>
<dbReference type="InterPro" id="IPR029068">
    <property type="entry name" value="Glyas_Bleomycin-R_OHBP_Dase"/>
</dbReference>
<organism evidence="2 3">
    <name type="scientific">Sphingomonas mollis</name>
    <dbReference type="NCBI Taxonomy" id="2795726"/>
    <lineage>
        <taxon>Bacteria</taxon>
        <taxon>Pseudomonadati</taxon>
        <taxon>Pseudomonadota</taxon>
        <taxon>Alphaproteobacteria</taxon>
        <taxon>Sphingomonadales</taxon>
        <taxon>Sphingomonadaceae</taxon>
        <taxon>Sphingomonas</taxon>
    </lineage>
</organism>
<sequence>MTKMIFVNLPVADVAASTAFYKAIGMEQNMMFSNEQAAAMSWSDTINVMLLDHAFYATFIKKRIIDAHTDSGALFALSFGSRDAVDAITQAALAAGGRELHDPEDMGYMYSRAFEDPDGHGWGPFFMDMAAAAEAMTPAEPTAA</sequence>
<evidence type="ECO:0000259" key="1">
    <source>
        <dbReference type="PROSITE" id="PS51819"/>
    </source>
</evidence>
<dbReference type="Gene3D" id="3.10.180.10">
    <property type="entry name" value="2,3-Dihydroxybiphenyl 1,2-Dioxygenase, domain 1"/>
    <property type="match status" value="1"/>
</dbReference>
<reference evidence="3" key="1">
    <citation type="submission" date="2020-12" db="EMBL/GenBank/DDBJ databases">
        <title>Hymenobacter sp.</title>
        <authorList>
            <person name="Kim M.K."/>
        </authorList>
    </citation>
    <scope>NUCLEOTIDE SEQUENCE [LARGE SCALE GENOMIC DNA]</scope>
    <source>
        <strain evidence="3">BT553</strain>
    </source>
</reference>
<dbReference type="RefSeq" id="WP_199039333.1">
    <property type="nucleotide sequence ID" value="NZ_JAELXS010000008.1"/>
</dbReference>
<dbReference type="InterPro" id="IPR037523">
    <property type="entry name" value="VOC_core"/>
</dbReference>
<dbReference type="PANTHER" id="PTHR36503:SF2">
    <property type="entry name" value="BLR2408 PROTEIN"/>
    <property type="match status" value="1"/>
</dbReference>
<feature type="domain" description="VOC" evidence="1">
    <location>
        <begin position="3"/>
        <end position="127"/>
    </location>
</feature>
<dbReference type="EMBL" id="JAELXS010000008">
    <property type="protein sequence ID" value="MBJ6122917.1"/>
    <property type="molecule type" value="Genomic_DNA"/>
</dbReference>
<evidence type="ECO:0000313" key="2">
    <source>
        <dbReference type="EMBL" id="MBJ6122917.1"/>
    </source>
</evidence>
<dbReference type="PROSITE" id="PS51819">
    <property type="entry name" value="VOC"/>
    <property type="match status" value="1"/>
</dbReference>
<protein>
    <submittedName>
        <fullName evidence="2">Lactoylglutathione lyase</fullName>
    </submittedName>
</protein>